<evidence type="ECO:0000256" key="1">
    <source>
        <dbReference type="ARBA" id="ARBA00004429"/>
    </source>
</evidence>
<dbReference type="RefSeq" id="WP_045992516.1">
    <property type="nucleotide sequence ID" value="NZ_CP098827.1"/>
</dbReference>
<keyword evidence="7" id="KW-0813">Transport</keyword>
<feature type="domain" description="TRAP C4-dicarboxylate transport system permease DctM subunit" evidence="8">
    <location>
        <begin position="12"/>
        <end position="428"/>
    </location>
</feature>
<dbReference type="PANTHER" id="PTHR33362">
    <property type="entry name" value="SIALIC ACID TRAP TRANSPORTER PERMEASE PROTEIN SIAT-RELATED"/>
    <property type="match status" value="1"/>
</dbReference>
<keyword evidence="5 7" id="KW-1133">Transmembrane helix</keyword>
<evidence type="ECO:0000313" key="9">
    <source>
        <dbReference type="EMBL" id="XBO69990.1"/>
    </source>
</evidence>
<feature type="transmembrane region" description="Helical" evidence="7">
    <location>
        <begin position="12"/>
        <end position="37"/>
    </location>
</feature>
<keyword evidence="4 7" id="KW-0812">Transmembrane</keyword>
<keyword evidence="2" id="KW-1003">Cell membrane</keyword>
<dbReference type="AlphaFoldDB" id="A0AAU7KEU2"/>
<accession>A0AAU7KEU2</accession>
<sequence length="443" mass="46988">MSDYLALVMFPALIGFIIAGFPIAFSMILVATLFGIMQFGDAAAYQLLTKIEDTASNSILAAVPLFIFMGAMLERSGIAERLFTAIHFWTRRLPGGLGVGAVVMGTLFAAASGVVGATEAVIGLLAIPVMLKHQYSKSLMSGTICASGSLGTAIPPSITVVVLGPVASVSVGSLFSGLMFPGFLMALFFLLYIVLIAYLKPEMAPRMAQDDAERATLGEKLKMTFGALLPTMALIMTVLGTILLGIATPTEAAACGALGSVVLALAYRNLTLDVLWNSAKRTLNISAMILLIVLGGNMFAGVFFAAGGMATVQSLLMDTGMSPWMILGMILLIAFLAGFVLDMISVVLIVIPVAMPIVRALGFDEIWFCVAFLVVMQTSYLTPPLAPSIFYLRAITPPEVTLKHMYIGVVPFIVVQLVVLALVLSFPSLALWLPEQLSGPSWK</sequence>
<dbReference type="GO" id="GO:0022857">
    <property type="term" value="F:transmembrane transporter activity"/>
    <property type="evidence" value="ECO:0007669"/>
    <property type="project" value="UniProtKB-UniRule"/>
</dbReference>
<dbReference type="InterPro" id="IPR004681">
    <property type="entry name" value="TRAP_DctM"/>
</dbReference>
<evidence type="ECO:0000256" key="4">
    <source>
        <dbReference type="ARBA" id="ARBA00022692"/>
    </source>
</evidence>
<dbReference type="GO" id="GO:0005886">
    <property type="term" value="C:plasma membrane"/>
    <property type="evidence" value="ECO:0007669"/>
    <property type="project" value="UniProtKB-SubCell"/>
</dbReference>
<feature type="transmembrane region" description="Helical" evidence="7">
    <location>
        <begin position="178"/>
        <end position="199"/>
    </location>
</feature>
<dbReference type="NCBIfam" id="TIGR00786">
    <property type="entry name" value="dctM"/>
    <property type="match status" value="1"/>
</dbReference>
<reference evidence="9" key="1">
    <citation type="submission" date="2022-06" db="EMBL/GenBank/DDBJ databases">
        <title>A novel DMS-producing enzyme.</title>
        <authorList>
            <person name="Zhang Y."/>
        </authorList>
    </citation>
    <scope>NUCLEOTIDE SEQUENCE</scope>
    <source>
        <strain evidence="9">RT37</strain>
    </source>
</reference>
<name>A0AAU7KEU2_9GAMM</name>
<feature type="transmembrane region" description="Helical" evidence="7">
    <location>
        <begin position="98"/>
        <end position="127"/>
    </location>
</feature>
<evidence type="ECO:0000256" key="6">
    <source>
        <dbReference type="ARBA" id="ARBA00023136"/>
    </source>
</evidence>
<comment type="function">
    <text evidence="7">Part of the tripartite ATP-independent periplasmic (TRAP) transport system.</text>
</comment>
<evidence type="ECO:0000256" key="5">
    <source>
        <dbReference type="ARBA" id="ARBA00022989"/>
    </source>
</evidence>
<dbReference type="PIRSF" id="PIRSF006066">
    <property type="entry name" value="HI0050"/>
    <property type="match status" value="1"/>
</dbReference>
<proteinExistence type="inferred from homology"/>
<evidence type="ECO:0000256" key="7">
    <source>
        <dbReference type="RuleBase" id="RU369079"/>
    </source>
</evidence>
<dbReference type="Pfam" id="PF06808">
    <property type="entry name" value="DctM"/>
    <property type="match status" value="1"/>
</dbReference>
<comment type="subunit">
    <text evidence="7">The complex comprises the extracytoplasmic solute receptor protein and the two transmembrane proteins.</text>
</comment>
<comment type="subcellular location">
    <subcellularLocation>
        <location evidence="1 7">Cell inner membrane</location>
        <topology evidence="1 7">Multi-pass membrane protein</topology>
    </subcellularLocation>
</comment>
<evidence type="ECO:0000256" key="2">
    <source>
        <dbReference type="ARBA" id="ARBA00022475"/>
    </source>
</evidence>
<evidence type="ECO:0000259" key="8">
    <source>
        <dbReference type="Pfam" id="PF06808"/>
    </source>
</evidence>
<organism evidence="9">
    <name type="scientific">Halomonas sp. RT37</name>
    <dbReference type="NCBI Taxonomy" id="2950872"/>
    <lineage>
        <taxon>Bacteria</taxon>
        <taxon>Pseudomonadati</taxon>
        <taxon>Pseudomonadota</taxon>
        <taxon>Gammaproteobacteria</taxon>
        <taxon>Oceanospirillales</taxon>
        <taxon>Halomonadaceae</taxon>
        <taxon>Halomonas</taxon>
    </lineage>
</organism>
<comment type="similarity">
    <text evidence="7">Belongs to the TRAP transporter large permease family.</text>
</comment>
<feature type="transmembrane region" description="Helical" evidence="7">
    <location>
        <begin position="252"/>
        <end position="270"/>
    </location>
</feature>
<dbReference type="EMBL" id="CP098827">
    <property type="protein sequence ID" value="XBO69990.1"/>
    <property type="molecule type" value="Genomic_DNA"/>
</dbReference>
<feature type="transmembrane region" description="Helical" evidence="7">
    <location>
        <begin position="58"/>
        <end position="78"/>
    </location>
</feature>
<dbReference type="PANTHER" id="PTHR33362:SF7">
    <property type="entry name" value="SLL1103 PROTEIN"/>
    <property type="match status" value="1"/>
</dbReference>
<protein>
    <recommendedName>
        <fullName evidence="7">TRAP transporter large permease protein</fullName>
    </recommendedName>
</protein>
<keyword evidence="3 7" id="KW-0997">Cell inner membrane</keyword>
<feature type="transmembrane region" description="Helical" evidence="7">
    <location>
        <begin position="406"/>
        <end position="433"/>
    </location>
</feature>
<keyword evidence="6 7" id="KW-0472">Membrane</keyword>
<feature type="transmembrane region" description="Helical" evidence="7">
    <location>
        <begin position="139"/>
        <end position="158"/>
    </location>
</feature>
<feature type="transmembrane region" description="Helical" evidence="7">
    <location>
        <begin position="326"/>
        <end position="354"/>
    </location>
</feature>
<feature type="transmembrane region" description="Helical" evidence="7">
    <location>
        <begin position="366"/>
        <end position="386"/>
    </location>
</feature>
<feature type="transmembrane region" description="Helical" evidence="7">
    <location>
        <begin position="224"/>
        <end position="246"/>
    </location>
</feature>
<evidence type="ECO:0000256" key="3">
    <source>
        <dbReference type="ARBA" id="ARBA00022519"/>
    </source>
</evidence>
<dbReference type="InterPro" id="IPR010656">
    <property type="entry name" value="DctM"/>
</dbReference>
<gene>
    <name evidence="9" type="ORF">NFG58_15365</name>
</gene>
<feature type="transmembrane region" description="Helical" evidence="7">
    <location>
        <begin position="282"/>
        <end position="306"/>
    </location>
</feature>